<keyword evidence="2" id="KW-1185">Reference proteome</keyword>
<evidence type="ECO:0000313" key="1">
    <source>
        <dbReference type="EMBL" id="CAG4958069.1"/>
    </source>
</evidence>
<protein>
    <submittedName>
        <fullName evidence="1">(apollo) hypothetical protein</fullName>
    </submittedName>
</protein>
<sequence length="214" mass="24267">MMKAEAAKLGLEYTQSNRSDNNHWYKIANPLFNILSAFKMRYDKIRIVVSRIPVGKKGNTTDYVDISQYGLTPAHHVLLEGSTYKPERRSAMAQTLGPLTAVLAAYKSRDPYRNKWIETVKRDLVYIRNAINLCNAMQEKRAEEIAPALSAFADVILIAGTRNAQRAFFPLCFIIYCLGTADQLKKCEITRAHTPMDPTQVDFSGKGMWLVYQP</sequence>
<proteinExistence type="predicted"/>
<dbReference type="AlphaFoldDB" id="A0A8S3WG03"/>
<evidence type="ECO:0000313" key="2">
    <source>
        <dbReference type="Proteomes" id="UP000691718"/>
    </source>
</evidence>
<comment type="caution">
    <text evidence="1">The sequence shown here is derived from an EMBL/GenBank/DDBJ whole genome shotgun (WGS) entry which is preliminary data.</text>
</comment>
<gene>
    <name evidence="1" type="ORF">PAPOLLO_LOCUS5893</name>
</gene>
<organism evidence="1 2">
    <name type="scientific">Parnassius apollo</name>
    <name type="common">Apollo butterfly</name>
    <name type="synonym">Papilio apollo</name>
    <dbReference type="NCBI Taxonomy" id="110799"/>
    <lineage>
        <taxon>Eukaryota</taxon>
        <taxon>Metazoa</taxon>
        <taxon>Ecdysozoa</taxon>
        <taxon>Arthropoda</taxon>
        <taxon>Hexapoda</taxon>
        <taxon>Insecta</taxon>
        <taxon>Pterygota</taxon>
        <taxon>Neoptera</taxon>
        <taxon>Endopterygota</taxon>
        <taxon>Lepidoptera</taxon>
        <taxon>Glossata</taxon>
        <taxon>Ditrysia</taxon>
        <taxon>Papilionoidea</taxon>
        <taxon>Papilionidae</taxon>
        <taxon>Parnassiinae</taxon>
        <taxon>Parnassini</taxon>
        <taxon>Parnassius</taxon>
        <taxon>Parnassius</taxon>
    </lineage>
</organism>
<dbReference type="Proteomes" id="UP000691718">
    <property type="component" value="Unassembled WGS sequence"/>
</dbReference>
<dbReference type="EMBL" id="CAJQZP010000359">
    <property type="protein sequence ID" value="CAG4958069.1"/>
    <property type="molecule type" value="Genomic_DNA"/>
</dbReference>
<accession>A0A8S3WG03</accession>
<dbReference type="OrthoDB" id="7486222at2759"/>
<reference evidence="1" key="1">
    <citation type="submission" date="2021-04" db="EMBL/GenBank/DDBJ databases">
        <authorList>
            <person name="Tunstrom K."/>
        </authorList>
    </citation>
    <scope>NUCLEOTIDE SEQUENCE</scope>
</reference>
<name>A0A8S3WG03_PARAO</name>